<dbReference type="SMART" id="SM00213">
    <property type="entry name" value="UBQ"/>
    <property type="match status" value="1"/>
</dbReference>
<evidence type="ECO:0000256" key="1">
    <source>
        <dbReference type="ARBA" id="ARBA00022499"/>
    </source>
</evidence>
<dbReference type="AlphaFoldDB" id="A0A8T2YZE3"/>
<accession>A0A8T2YZE3</accession>
<dbReference type="InterPro" id="IPR000626">
    <property type="entry name" value="Ubiquitin-like_dom"/>
</dbReference>
<dbReference type="PRINTS" id="PR00348">
    <property type="entry name" value="UBIQUITIN"/>
</dbReference>
<dbReference type="InterPro" id="IPR029071">
    <property type="entry name" value="Ubiquitin-like_domsf"/>
</dbReference>
<dbReference type="PANTHER" id="PTHR10666">
    <property type="entry name" value="UBIQUITIN"/>
    <property type="match status" value="1"/>
</dbReference>
<dbReference type="Gene3D" id="3.10.20.90">
    <property type="entry name" value="Phosphatidylinositol 3-kinase Catalytic Subunit, Chain A, domain 1"/>
    <property type="match status" value="1"/>
</dbReference>
<keyword evidence="1" id="KW-1017">Isopeptide bond</keyword>
<comment type="caution">
    <text evidence="3">The sequence shown here is derived from an EMBL/GenBank/DDBJ whole genome shotgun (WGS) entry which is preliminary data.</text>
</comment>
<proteinExistence type="predicted"/>
<evidence type="ECO:0000313" key="3">
    <source>
        <dbReference type="EMBL" id="KAH8510543.1"/>
    </source>
</evidence>
<dbReference type="InterPro" id="IPR011989">
    <property type="entry name" value="ARM-like"/>
</dbReference>
<dbReference type="Gene3D" id="1.25.10.10">
    <property type="entry name" value="Leucine-rich Repeat Variant"/>
    <property type="match status" value="1"/>
</dbReference>
<name>A0A8T2YZE3_POPDE</name>
<evidence type="ECO:0000313" key="4">
    <source>
        <dbReference type="Proteomes" id="UP000807159"/>
    </source>
</evidence>
<dbReference type="InterPro" id="IPR050158">
    <property type="entry name" value="Ubiquitin_ubiquitin-like"/>
</dbReference>
<dbReference type="Proteomes" id="UP000807159">
    <property type="component" value="Chromosome 4"/>
</dbReference>
<dbReference type="FunFam" id="3.10.20.90:FF:000160">
    <property type="entry name" value="Polyubiquitin-C"/>
    <property type="match status" value="1"/>
</dbReference>
<reference evidence="3" key="1">
    <citation type="journal article" date="2021" name="J. Hered.">
        <title>Genome Assembly of Salicaceae Populus deltoides (Eastern Cottonwood) I-69 Based on Nanopore Sequencing and Hi-C Technologies.</title>
        <authorList>
            <person name="Bai S."/>
            <person name="Wu H."/>
            <person name="Zhang J."/>
            <person name="Pan Z."/>
            <person name="Zhao W."/>
            <person name="Li Z."/>
            <person name="Tong C."/>
        </authorList>
    </citation>
    <scope>NUCLEOTIDE SEQUENCE</scope>
    <source>
        <tissue evidence="3">Leaf</tissue>
    </source>
</reference>
<gene>
    <name evidence="3" type="ORF">H0E87_008190</name>
</gene>
<protein>
    <recommendedName>
        <fullName evidence="2">Ubiquitin-like domain-containing protein</fullName>
    </recommendedName>
</protein>
<dbReference type="InterPro" id="IPR019956">
    <property type="entry name" value="Ubiquitin_dom"/>
</dbReference>
<dbReference type="PROSITE" id="PS50053">
    <property type="entry name" value="UBIQUITIN_2"/>
    <property type="match status" value="1"/>
</dbReference>
<keyword evidence="4" id="KW-1185">Reference proteome</keyword>
<evidence type="ECO:0000259" key="2">
    <source>
        <dbReference type="PROSITE" id="PS50053"/>
    </source>
</evidence>
<dbReference type="SUPFAM" id="SSF54236">
    <property type="entry name" value="Ubiquitin-like"/>
    <property type="match status" value="1"/>
</dbReference>
<dbReference type="Pfam" id="PF00240">
    <property type="entry name" value="ubiquitin"/>
    <property type="match status" value="1"/>
</dbReference>
<sequence length="176" mass="19737">MAEGVIIESCLHHKAEMVIFEASRVITKLSNVTSLESTPAVTALQLLSSSYKPGLRFAAVQALNKIFVKTLSRKNIILEVESSDAIECVKAKIRHQEGISPGQQILIFSGKQLGYERTLAAYNIQEESALRLVLRLRDGMQIFVKIQLEKPLPWKLIAWTPLAMSRPKSRIKWGSH</sequence>
<organism evidence="3 4">
    <name type="scientific">Populus deltoides</name>
    <name type="common">Eastern poplar</name>
    <name type="synonym">Eastern cottonwood</name>
    <dbReference type="NCBI Taxonomy" id="3696"/>
    <lineage>
        <taxon>Eukaryota</taxon>
        <taxon>Viridiplantae</taxon>
        <taxon>Streptophyta</taxon>
        <taxon>Embryophyta</taxon>
        <taxon>Tracheophyta</taxon>
        <taxon>Spermatophyta</taxon>
        <taxon>Magnoliopsida</taxon>
        <taxon>eudicotyledons</taxon>
        <taxon>Gunneridae</taxon>
        <taxon>Pentapetalae</taxon>
        <taxon>rosids</taxon>
        <taxon>fabids</taxon>
        <taxon>Malpighiales</taxon>
        <taxon>Salicaceae</taxon>
        <taxon>Saliceae</taxon>
        <taxon>Populus</taxon>
    </lineage>
</organism>
<feature type="domain" description="Ubiquitin-like" evidence="2">
    <location>
        <begin position="64"/>
        <end position="139"/>
    </location>
</feature>
<dbReference type="GO" id="GO:0003729">
    <property type="term" value="F:mRNA binding"/>
    <property type="evidence" value="ECO:0007669"/>
    <property type="project" value="UniProtKB-ARBA"/>
</dbReference>
<dbReference type="EMBL" id="JACEGQ020000004">
    <property type="protein sequence ID" value="KAH8510543.1"/>
    <property type="molecule type" value="Genomic_DNA"/>
</dbReference>